<feature type="domain" description="FAD-binding FR-type" evidence="1">
    <location>
        <begin position="397"/>
        <end position="554"/>
    </location>
</feature>
<dbReference type="InterPro" id="IPR017927">
    <property type="entry name" value="FAD-bd_FR_type"/>
</dbReference>
<dbReference type="Gene3D" id="2.30.110.10">
    <property type="entry name" value="Electron Transport, Fmn-binding Protein, Chain A"/>
    <property type="match status" value="1"/>
</dbReference>
<protein>
    <submittedName>
        <fullName evidence="2">Pyridoxamine 5'-phosphate oxidase family protein</fullName>
    </submittedName>
</protein>
<dbReference type="SUPFAM" id="SSF50475">
    <property type="entry name" value="FMN-binding split barrel"/>
    <property type="match status" value="1"/>
</dbReference>
<comment type="caution">
    <text evidence="2">The sequence shown here is derived from an EMBL/GenBank/DDBJ whole genome shotgun (WGS) entry which is preliminary data.</text>
</comment>
<dbReference type="Proteomes" id="UP001214441">
    <property type="component" value="Unassembled WGS sequence"/>
</dbReference>
<evidence type="ECO:0000313" key="3">
    <source>
        <dbReference type="Proteomes" id="UP001214441"/>
    </source>
</evidence>
<dbReference type="RefSeq" id="WP_274043174.1">
    <property type="nucleotide sequence ID" value="NZ_JANCPR020000029.1"/>
</dbReference>
<organism evidence="2 3">
    <name type="scientific">Streptomyces iconiensis</name>
    <dbReference type="NCBI Taxonomy" id="1384038"/>
    <lineage>
        <taxon>Bacteria</taxon>
        <taxon>Bacillati</taxon>
        <taxon>Actinomycetota</taxon>
        <taxon>Actinomycetes</taxon>
        <taxon>Kitasatosporales</taxon>
        <taxon>Streptomycetaceae</taxon>
        <taxon>Streptomyces</taxon>
    </lineage>
</organism>
<evidence type="ECO:0000313" key="2">
    <source>
        <dbReference type="EMBL" id="MDJ1135445.1"/>
    </source>
</evidence>
<dbReference type="PANTHER" id="PTHR42815">
    <property type="entry name" value="FAD-BINDING, PUTATIVE (AFU_ORTHOLOGUE AFUA_6G07600)-RELATED"/>
    <property type="match status" value="1"/>
</dbReference>
<dbReference type="EMBL" id="JANCPR020000029">
    <property type="protein sequence ID" value="MDJ1135445.1"/>
    <property type="molecule type" value="Genomic_DNA"/>
</dbReference>
<sequence length="685" mass="74756">MTTNLSHSRPQWHEGEEAMHRLLKVPYEFNPTAPGLPMEYVPWMTQSPLIALGAVDRNGRVWTTVLGGQPGTTLPLARGVLKVTSLAHVAHQPGGRSEGTLGYDPALEALFSDEDGHMHRASSEEQERDEEGRDRDGLLVRHEDGGRLAAGLVIDLETRTRVKIAGRVLGGAVLARPLEENTVAGRAGGPAEVQVALAVDETLGNCPKYLNRKTVQPREASPHLVGDRLPLPPEAVQLIAKSDLFFISSRHGAESMDTNNRGGAPGFARVHTNSDADGVVLVYPEYSGNRLFQTLGNIKSDPAVGITFPDFETGDVLYLSGRAEILAGADAASMIPHSKLAVRVRVEAARFVKDGLPFRGQLLDQSPYNPPVRRLAHEISGAESRSADSVDADGRPVGKATATLIRAHHLTPTISRYTFRLAPDLSTPRSSAEFQQLEPWRAGQHVTLDFSATLDRGWSHMRDHDPRSLNDDYIRAFTISSPTLPTPEERTAGTEHRGPLSGAEFEVTVRRNGPVTSLLAKWKPGAPLSATVLDFGGEEEVRYADAAKGSRTDDDIIVVAAGVGITPLMAQAQPVLESGRRMRILWSLKTDDLPLAVDVLEKVDGLGAVTELFVTRSVDGKQNAEIDRIRRLGTVVRTRRIQKNDVLTKGSAARRRFYVCTGPGLRRSVLEWTAGEYVQFEKFDY</sequence>
<dbReference type="PROSITE" id="PS51384">
    <property type="entry name" value="FAD_FR"/>
    <property type="match status" value="1"/>
</dbReference>
<reference evidence="2 3" key="1">
    <citation type="submission" date="2023-05" db="EMBL/GenBank/DDBJ databases">
        <title>Streptantibioticus silvisoli sp. nov., acidotolerant actinomycetes 1 from pine litter.</title>
        <authorList>
            <person name="Swiecimska M."/>
            <person name="Golinska P."/>
            <person name="Sangal V."/>
            <person name="Wachnowicz B."/>
            <person name="Goodfellow M."/>
        </authorList>
    </citation>
    <scope>NUCLEOTIDE SEQUENCE [LARGE SCALE GENOMIC DNA]</scope>
    <source>
        <strain evidence="2 3">DSM 42109</strain>
    </source>
</reference>
<evidence type="ECO:0000259" key="1">
    <source>
        <dbReference type="PROSITE" id="PS51384"/>
    </source>
</evidence>
<dbReference type="InterPro" id="IPR017938">
    <property type="entry name" value="Riboflavin_synthase-like_b-brl"/>
</dbReference>
<dbReference type="SUPFAM" id="SSF63380">
    <property type="entry name" value="Riboflavin synthase domain-like"/>
    <property type="match status" value="1"/>
</dbReference>
<dbReference type="Gene3D" id="3.40.50.80">
    <property type="entry name" value="Nucleotide-binding domain of ferredoxin-NADP reductase (FNR) module"/>
    <property type="match status" value="1"/>
</dbReference>
<dbReference type="SUPFAM" id="SSF52343">
    <property type="entry name" value="Ferredoxin reductase-like, C-terminal NADP-linked domain"/>
    <property type="match status" value="1"/>
</dbReference>
<name>A0ABT7A2A3_9ACTN</name>
<dbReference type="PANTHER" id="PTHR42815:SF2">
    <property type="entry name" value="FAD-BINDING, PUTATIVE (AFU_ORTHOLOGUE AFUA_6G07600)-RELATED"/>
    <property type="match status" value="1"/>
</dbReference>
<proteinExistence type="predicted"/>
<gene>
    <name evidence="2" type="ORF">NMN56_026495</name>
</gene>
<dbReference type="InterPro" id="IPR039261">
    <property type="entry name" value="FNR_nucleotide-bd"/>
</dbReference>
<keyword evidence="3" id="KW-1185">Reference proteome</keyword>
<dbReference type="InterPro" id="IPR012349">
    <property type="entry name" value="Split_barrel_FMN-bd"/>
</dbReference>
<accession>A0ABT7A2A3</accession>